<evidence type="ECO:0000256" key="1">
    <source>
        <dbReference type="ARBA" id="ARBA00004651"/>
    </source>
</evidence>
<sequence length="806" mass="90768">MIRNYLITAFRNFLRHRSFTFLNVTGLTLGMIASLLILQYVKYERSYDTFHSRANDIYRIQYNQWQNGKLRFECAAAVPAVGPALKNNFPEVKSFTRLFPVSGVMTYDSPERGQIAFQEEKMQIADSSVFAIFDFTLVQGDPVHSLEGPNKVVMSQRAAKKYFATEDPLGKILRMDGQEKYEVTGIFKDVPENSHIKFDFLLSYQTLDNRSHNNSQTNWGWYDFNTYVLLEPGTDVPALQAKWNNYLEHERGEGWKKDNVKQEFLLKPLLGIHLYANLLQESEPDERGNGDSVYALTFIALFILVIAWINYINLATARSLDRANEVGVRKVMGAQKQQLIYQFLAESFMLNLVATVVALAAVRAVWPFFSELSGRNIPMAFMGESDFWFLVIGLFTLGTVLSGFYPAIILSSFKPVAVLKGKIARVTHGNMLRKSLVVFQFAASVVLISVSIVVYQQLSYMRQQDLGVDIHRTLVFRAPSVTDSLHEQRTASFKTEALRVPGVTSMSGATSIPGDEIFWANSIRRLTGGSGSSISGYTVGIDHDYIPAFGLKLAAGRNFDREFTGDKKSIILNQAMTEALDFESPAAAIGQSVIQGDTFQIVGVLEDFHQMSLKEAVTPLVFRFTPEYARFYAFKVDEANYRNVLAALEKPWKEIFPGNPLEYFFLDEYFNRQYESDRLFSQTFTLFTALAIFIACLGLFGLASFMTLQRTKEIGVRKVLGSSVADVVILLSRGFVQLVLIANLLAWPLAWYIMDQWLAGFPYHISINPLLFVAAGGAVVLIAFLSVSLQTIRAARANPAKTLKYE</sequence>
<evidence type="ECO:0000256" key="5">
    <source>
        <dbReference type="ARBA" id="ARBA00023136"/>
    </source>
</evidence>
<evidence type="ECO:0000259" key="7">
    <source>
        <dbReference type="Pfam" id="PF02687"/>
    </source>
</evidence>
<comment type="subcellular location">
    <subcellularLocation>
        <location evidence="1">Cell membrane</location>
        <topology evidence="1">Multi-pass membrane protein</topology>
    </subcellularLocation>
</comment>
<dbReference type="RefSeq" id="WP_254093756.1">
    <property type="nucleotide sequence ID" value="NZ_JAHESC010000066.1"/>
</dbReference>
<keyword evidence="5 6" id="KW-0472">Membrane</keyword>
<protein>
    <submittedName>
        <fullName evidence="9">ABC transporter permease</fullName>
    </submittedName>
</protein>
<keyword evidence="10" id="KW-1185">Reference proteome</keyword>
<dbReference type="InterPro" id="IPR050250">
    <property type="entry name" value="Macrolide_Exporter_MacB"/>
</dbReference>
<feature type="transmembrane region" description="Helical" evidence="6">
    <location>
        <begin position="727"/>
        <end position="750"/>
    </location>
</feature>
<dbReference type="GO" id="GO:0022857">
    <property type="term" value="F:transmembrane transporter activity"/>
    <property type="evidence" value="ECO:0007669"/>
    <property type="project" value="TreeGrafter"/>
</dbReference>
<evidence type="ECO:0000256" key="4">
    <source>
        <dbReference type="ARBA" id="ARBA00022989"/>
    </source>
</evidence>
<dbReference type="Proteomes" id="UP001319180">
    <property type="component" value="Unassembled WGS sequence"/>
</dbReference>
<organism evidence="9 10">
    <name type="scientific">Dawidia soli</name>
    <dbReference type="NCBI Taxonomy" id="2782352"/>
    <lineage>
        <taxon>Bacteria</taxon>
        <taxon>Pseudomonadati</taxon>
        <taxon>Bacteroidota</taxon>
        <taxon>Cytophagia</taxon>
        <taxon>Cytophagales</taxon>
        <taxon>Chryseotaleaceae</taxon>
        <taxon>Dawidia</taxon>
    </lineage>
</organism>
<feature type="transmembrane region" description="Helical" evidence="6">
    <location>
        <begin position="770"/>
        <end position="789"/>
    </location>
</feature>
<feature type="transmembrane region" description="Helical" evidence="6">
    <location>
        <begin position="339"/>
        <end position="366"/>
    </location>
</feature>
<feature type="domain" description="ABC3 transporter permease C-terminal" evidence="7">
    <location>
        <begin position="298"/>
        <end position="413"/>
    </location>
</feature>
<dbReference type="EMBL" id="JAHESC010000066">
    <property type="protein sequence ID" value="MBT1690426.1"/>
    <property type="molecule type" value="Genomic_DNA"/>
</dbReference>
<dbReference type="InterPro" id="IPR025857">
    <property type="entry name" value="MacB_PCD"/>
</dbReference>
<reference evidence="9 10" key="1">
    <citation type="submission" date="2021-05" db="EMBL/GenBank/DDBJ databases">
        <title>A Polyphasic approach of four new species of the genus Ohtaekwangia: Ohtaekwangia histidinii sp. nov., Ohtaekwangia cretensis sp. nov., Ohtaekwangia indiensis sp. nov., Ohtaekwangia reichenbachii sp. nov. from diverse environment.</title>
        <authorList>
            <person name="Octaviana S."/>
        </authorList>
    </citation>
    <scope>NUCLEOTIDE SEQUENCE [LARGE SCALE GENOMIC DNA]</scope>
    <source>
        <strain evidence="9 10">PWU37</strain>
    </source>
</reference>
<evidence type="ECO:0000313" key="9">
    <source>
        <dbReference type="EMBL" id="MBT1690426.1"/>
    </source>
</evidence>
<gene>
    <name evidence="9" type="ORF">KK078_27925</name>
</gene>
<proteinExistence type="predicted"/>
<comment type="caution">
    <text evidence="9">The sequence shown here is derived from an EMBL/GenBank/DDBJ whole genome shotgun (WGS) entry which is preliminary data.</text>
</comment>
<feature type="transmembrane region" description="Helical" evidence="6">
    <location>
        <begin position="21"/>
        <end position="41"/>
    </location>
</feature>
<feature type="domain" description="MacB-like periplasmic core" evidence="8">
    <location>
        <begin position="485"/>
        <end position="619"/>
    </location>
</feature>
<evidence type="ECO:0000313" key="10">
    <source>
        <dbReference type="Proteomes" id="UP001319180"/>
    </source>
</evidence>
<dbReference type="GO" id="GO:0005886">
    <property type="term" value="C:plasma membrane"/>
    <property type="evidence" value="ECO:0007669"/>
    <property type="project" value="UniProtKB-SubCell"/>
</dbReference>
<dbReference type="InterPro" id="IPR003838">
    <property type="entry name" value="ABC3_permease_C"/>
</dbReference>
<dbReference type="PANTHER" id="PTHR30572">
    <property type="entry name" value="MEMBRANE COMPONENT OF TRANSPORTER-RELATED"/>
    <property type="match status" value="1"/>
</dbReference>
<evidence type="ECO:0000256" key="2">
    <source>
        <dbReference type="ARBA" id="ARBA00022475"/>
    </source>
</evidence>
<evidence type="ECO:0000256" key="6">
    <source>
        <dbReference type="SAM" id="Phobius"/>
    </source>
</evidence>
<keyword evidence="2" id="KW-1003">Cell membrane</keyword>
<feature type="transmembrane region" description="Helical" evidence="6">
    <location>
        <begin position="431"/>
        <end position="455"/>
    </location>
</feature>
<feature type="transmembrane region" description="Helical" evidence="6">
    <location>
        <begin position="684"/>
        <end position="706"/>
    </location>
</feature>
<feature type="transmembrane region" description="Helical" evidence="6">
    <location>
        <begin position="293"/>
        <end position="312"/>
    </location>
</feature>
<feature type="domain" description="MacB-like periplasmic core" evidence="8">
    <location>
        <begin position="20"/>
        <end position="244"/>
    </location>
</feature>
<feature type="domain" description="ABC3 transporter permease C-terminal" evidence="7">
    <location>
        <begin position="686"/>
        <end position="799"/>
    </location>
</feature>
<evidence type="ECO:0000256" key="3">
    <source>
        <dbReference type="ARBA" id="ARBA00022692"/>
    </source>
</evidence>
<keyword evidence="3 6" id="KW-0812">Transmembrane</keyword>
<name>A0AAP2GKG2_9BACT</name>
<dbReference type="PANTHER" id="PTHR30572:SF18">
    <property type="entry name" value="ABC-TYPE MACROLIDE FAMILY EXPORT SYSTEM PERMEASE COMPONENT 2"/>
    <property type="match status" value="1"/>
</dbReference>
<accession>A0AAP2GKG2</accession>
<feature type="transmembrane region" description="Helical" evidence="6">
    <location>
        <begin position="386"/>
        <end position="410"/>
    </location>
</feature>
<keyword evidence="4 6" id="KW-1133">Transmembrane helix</keyword>
<evidence type="ECO:0000259" key="8">
    <source>
        <dbReference type="Pfam" id="PF12704"/>
    </source>
</evidence>
<dbReference type="AlphaFoldDB" id="A0AAP2GKG2"/>
<dbReference type="Pfam" id="PF12704">
    <property type="entry name" value="MacB_PCD"/>
    <property type="match status" value="2"/>
</dbReference>
<dbReference type="Pfam" id="PF02687">
    <property type="entry name" value="FtsX"/>
    <property type="match status" value="2"/>
</dbReference>